<evidence type="ECO:0000313" key="3">
    <source>
        <dbReference type="EMBL" id="KTD21773.1"/>
    </source>
</evidence>
<keyword evidence="2" id="KW-1133">Transmembrane helix</keyword>
<feature type="transmembrane region" description="Helical" evidence="2">
    <location>
        <begin position="67"/>
        <end position="84"/>
    </location>
</feature>
<gene>
    <name evidence="3" type="ORF">Llon_0938</name>
</gene>
<dbReference type="RefSeq" id="WP_058528935.1">
    <property type="nucleotide sequence ID" value="NZ_CAAAHZ010000002.1"/>
</dbReference>
<feature type="compositionally biased region" description="Basic and acidic residues" evidence="1">
    <location>
        <begin position="1"/>
        <end position="15"/>
    </location>
</feature>
<proteinExistence type="predicted"/>
<dbReference type="PATRIC" id="fig|45068.5.peg.1014"/>
<accession>A0A0W0VP88</accession>
<keyword evidence="2" id="KW-0472">Membrane</keyword>
<keyword evidence="4" id="KW-1185">Reference proteome</keyword>
<comment type="caution">
    <text evidence="3">The sequence shown here is derived from an EMBL/GenBank/DDBJ whole genome shotgun (WGS) entry which is preliminary data.</text>
</comment>
<protein>
    <recommendedName>
        <fullName evidence="5">DUF883 domain-containing protein</fullName>
    </recommendedName>
</protein>
<reference evidence="3 4" key="1">
    <citation type="submission" date="2015-11" db="EMBL/GenBank/DDBJ databases">
        <title>Genomic analysis of 38 Legionella species identifies large and diverse effector repertoires.</title>
        <authorList>
            <person name="Burstein D."/>
            <person name="Amaro F."/>
            <person name="Zusman T."/>
            <person name="Lifshitz Z."/>
            <person name="Cohen O."/>
            <person name="Gilbert J.A."/>
            <person name="Pupko T."/>
            <person name="Shuman H.A."/>
            <person name="Segal G."/>
        </authorList>
    </citation>
    <scope>NUCLEOTIDE SEQUENCE [LARGE SCALE GENOMIC DNA]</scope>
    <source>
        <strain evidence="3 4">ATCC 49505</strain>
    </source>
</reference>
<dbReference type="AlphaFoldDB" id="A0A0W0VP88"/>
<organism evidence="3 4">
    <name type="scientific">Legionella londiniensis</name>
    <dbReference type="NCBI Taxonomy" id="45068"/>
    <lineage>
        <taxon>Bacteria</taxon>
        <taxon>Pseudomonadati</taxon>
        <taxon>Pseudomonadota</taxon>
        <taxon>Gammaproteobacteria</taxon>
        <taxon>Legionellales</taxon>
        <taxon>Legionellaceae</taxon>
        <taxon>Legionella</taxon>
    </lineage>
</organism>
<dbReference type="STRING" id="45068.Llon_0938"/>
<evidence type="ECO:0000313" key="4">
    <source>
        <dbReference type="Proteomes" id="UP000054997"/>
    </source>
</evidence>
<evidence type="ECO:0000256" key="1">
    <source>
        <dbReference type="SAM" id="MobiDB-lite"/>
    </source>
</evidence>
<dbReference type="Proteomes" id="UP000054997">
    <property type="component" value="Unassembled WGS sequence"/>
</dbReference>
<dbReference type="EMBL" id="LNYK01000014">
    <property type="protein sequence ID" value="KTD21773.1"/>
    <property type="molecule type" value="Genomic_DNA"/>
</dbReference>
<dbReference type="OrthoDB" id="5640839at2"/>
<name>A0A0W0VP88_9GAMM</name>
<sequence length="86" mass="9640">MDNLKKESKELDNKKSHVGKAASELLNESKKLAHEIYEEGLHKVHDAQKNVKVYSDEVVEKVRENPITSILIAAGVGFLLSSILRK</sequence>
<keyword evidence="2" id="KW-0812">Transmembrane</keyword>
<feature type="region of interest" description="Disordered" evidence="1">
    <location>
        <begin position="1"/>
        <end position="20"/>
    </location>
</feature>
<evidence type="ECO:0000256" key="2">
    <source>
        <dbReference type="SAM" id="Phobius"/>
    </source>
</evidence>
<evidence type="ECO:0008006" key="5">
    <source>
        <dbReference type="Google" id="ProtNLM"/>
    </source>
</evidence>